<gene>
    <name evidence="2" type="ORF">AYBTSS11_LOCUS1277</name>
</gene>
<reference evidence="2" key="1">
    <citation type="submission" date="2023-10" db="EMBL/GenBank/DDBJ databases">
        <authorList>
            <person name="Domelevo Entfellner J.-B."/>
        </authorList>
    </citation>
    <scope>NUCLEOTIDE SEQUENCE</scope>
</reference>
<dbReference type="Proteomes" id="UP001189624">
    <property type="component" value="Chromosome 1"/>
</dbReference>
<dbReference type="AlphaFoldDB" id="A0AA86V5N7"/>
<accession>A0AA86V5N7</accession>
<name>A0AA86V5N7_9FABA</name>
<sequence length="127" mass="14348">MDGNEYKESINMDCNEYRESINNGDDNKHRESINNGYDNKHRESINNGDDNKHREAINNGDDNKYREAINNGDVVLTENFLSFVEVIFQFIEKPTCRIAEAVQGAGRVCWMTEGGATIGEIGEAVDK</sequence>
<evidence type="ECO:0000313" key="2">
    <source>
        <dbReference type="EMBL" id="CAJ1826213.1"/>
    </source>
</evidence>
<evidence type="ECO:0000256" key="1">
    <source>
        <dbReference type="SAM" id="MobiDB-lite"/>
    </source>
</evidence>
<protein>
    <submittedName>
        <fullName evidence="2">Uncharacterized protein</fullName>
    </submittedName>
</protein>
<proteinExistence type="predicted"/>
<dbReference type="Gramene" id="rna-AYBTSS11_LOCUS1277">
    <property type="protein sequence ID" value="CAJ1826213.1"/>
    <property type="gene ID" value="gene-AYBTSS11_LOCUS1277"/>
</dbReference>
<evidence type="ECO:0000313" key="3">
    <source>
        <dbReference type="Proteomes" id="UP001189624"/>
    </source>
</evidence>
<dbReference type="EMBL" id="OY731398">
    <property type="protein sequence ID" value="CAJ1826213.1"/>
    <property type="molecule type" value="Genomic_DNA"/>
</dbReference>
<keyword evidence="3" id="KW-1185">Reference proteome</keyword>
<feature type="region of interest" description="Disordered" evidence="1">
    <location>
        <begin position="19"/>
        <end position="62"/>
    </location>
</feature>
<organism evidence="2 3">
    <name type="scientific">Sphenostylis stenocarpa</name>
    <dbReference type="NCBI Taxonomy" id="92480"/>
    <lineage>
        <taxon>Eukaryota</taxon>
        <taxon>Viridiplantae</taxon>
        <taxon>Streptophyta</taxon>
        <taxon>Embryophyta</taxon>
        <taxon>Tracheophyta</taxon>
        <taxon>Spermatophyta</taxon>
        <taxon>Magnoliopsida</taxon>
        <taxon>eudicotyledons</taxon>
        <taxon>Gunneridae</taxon>
        <taxon>Pentapetalae</taxon>
        <taxon>rosids</taxon>
        <taxon>fabids</taxon>
        <taxon>Fabales</taxon>
        <taxon>Fabaceae</taxon>
        <taxon>Papilionoideae</taxon>
        <taxon>50 kb inversion clade</taxon>
        <taxon>NPAAA clade</taxon>
        <taxon>indigoferoid/millettioid clade</taxon>
        <taxon>Phaseoleae</taxon>
        <taxon>Sphenostylis</taxon>
    </lineage>
</organism>